<dbReference type="InterPro" id="IPR033130">
    <property type="entry name" value="RNase_T2_His_AS_2"/>
</dbReference>
<sequence>MPEFCGKEPFDSLQIGVFETGLAFYLRSPTTTVFPDRLYSFWSHEWTRHGTCSGLDQLSYFTAIYSASLHSDVRSVLAAARIEPSNDKHYTLEQITAALTAAYGLAFNPMIGLACAPASAKGEPATLREVRVCLSRTGLKPTDCSIIVHGPSGRSSGAQSVMDAASNEGWDAGSWGSVAESLALSAAAAAGGQADGGAGGEEGGAAGGGLREEQPERLMYGTCGSAPGDLISFPAFTDASAVVTLPWGTIFQVLGVVLLAAAGLALAYTLLQVNAQICKHGGRFVLGALDPDGVERWVEGKKASTAARLIAEEMRSSRTGFVPSEESVLDLGLLTFPQQLIDFIATGPTFDSAAYLRSAAAAAMSSLAASGPDATAVRVPGAAGGALDAGGGAARDDDAAAEVRVVPAGKLRWQAMQSAAAAGGGLVYQVVRRAGSGQGAQGQSPTPGSPTVRGGGNGGGAFGGSFMGGGGGSFAGAFGSSFGGGGGGTGGGWGGGAGGGGAGGGGAGGMEEELQMEVERLREALLFSGGAGAGAAQQLSPAPAGGPGPAGVGSGGELPEAAAPGGGGALSQAERSLQELAGSARQTNR</sequence>
<dbReference type="EMBL" id="PGGS01001151">
    <property type="protein sequence ID" value="PNH00825.1"/>
    <property type="molecule type" value="Genomic_DNA"/>
</dbReference>
<dbReference type="InterPro" id="IPR036430">
    <property type="entry name" value="RNase_T2-like_sf"/>
</dbReference>
<name>A0A2J7ZKN5_9CHLO</name>
<feature type="compositionally biased region" description="Low complexity" evidence="3">
    <location>
        <begin position="441"/>
        <end position="450"/>
    </location>
</feature>
<dbReference type="SUPFAM" id="SSF55895">
    <property type="entry name" value="Ribonuclease Rh-like"/>
    <property type="match status" value="1"/>
</dbReference>
<dbReference type="Proteomes" id="UP000236333">
    <property type="component" value="Unassembled WGS sequence"/>
</dbReference>
<evidence type="ECO:0000313" key="4">
    <source>
        <dbReference type="EMBL" id="PNH00825.1"/>
    </source>
</evidence>
<dbReference type="OrthoDB" id="435754at2759"/>
<dbReference type="GO" id="GO:0003723">
    <property type="term" value="F:RNA binding"/>
    <property type="evidence" value="ECO:0007669"/>
    <property type="project" value="InterPro"/>
</dbReference>
<comment type="caution">
    <text evidence="4">The sequence shown here is derived from an EMBL/GenBank/DDBJ whole genome shotgun (WGS) entry which is preliminary data.</text>
</comment>
<evidence type="ECO:0000256" key="1">
    <source>
        <dbReference type="ARBA" id="ARBA00007469"/>
    </source>
</evidence>
<evidence type="ECO:0000313" key="5">
    <source>
        <dbReference type="Proteomes" id="UP000236333"/>
    </source>
</evidence>
<reference evidence="4 5" key="1">
    <citation type="journal article" date="2017" name="Mol. Biol. Evol.">
        <title>The 4-celled Tetrabaena socialis nuclear genome reveals the essential components for genetic control of cell number at the origin of multicellularity in the volvocine lineage.</title>
        <authorList>
            <person name="Featherston J."/>
            <person name="Arakaki Y."/>
            <person name="Hanschen E.R."/>
            <person name="Ferris P.J."/>
            <person name="Michod R.E."/>
            <person name="Olson B.J.S.C."/>
            <person name="Nozaki H."/>
            <person name="Durand P.M."/>
        </authorList>
    </citation>
    <scope>NUCLEOTIDE SEQUENCE [LARGE SCALE GENOMIC DNA]</scope>
    <source>
        <strain evidence="4 5">NIES-571</strain>
    </source>
</reference>
<proteinExistence type="inferred from homology"/>
<dbReference type="AlphaFoldDB" id="A0A2J7ZKN5"/>
<feature type="region of interest" description="Disordered" evidence="3">
    <location>
        <begin position="531"/>
        <end position="589"/>
    </location>
</feature>
<feature type="compositionally biased region" description="Gly residues" evidence="3">
    <location>
        <begin position="545"/>
        <end position="556"/>
    </location>
</feature>
<dbReference type="InterPro" id="IPR001568">
    <property type="entry name" value="RNase_T2-like"/>
</dbReference>
<dbReference type="Pfam" id="PF00445">
    <property type="entry name" value="Ribonuclease_T2"/>
    <property type="match status" value="1"/>
</dbReference>
<protein>
    <submittedName>
        <fullName evidence="4">Intracellular ribonuclease LX</fullName>
    </submittedName>
</protein>
<dbReference type="GO" id="GO:0005576">
    <property type="term" value="C:extracellular region"/>
    <property type="evidence" value="ECO:0007669"/>
    <property type="project" value="TreeGrafter"/>
</dbReference>
<feature type="compositionally biased region" description="Low complexity" evidence="3">
    <location>
        <begin position="531"/>
        <end position="543"/>
    </location>
</feature>
<keyword evidence="5" id="KW-1185">Reference proteome</keyword>
<comment type="similarity">
    <text evidence="1 2">Belongs to the RNase T2 family.</text>
</comment>
<dbReference type="GO" id="GO:0006401">
    <property type="term" value="P:RNA catabolic process"/>
    <property type="evidence" value="ECO:0007669"/>
    <property type="project" value="TreeGrafter"/>
</dbReference>
<accession>A0A2J7ZKN5</accession>
<dbReference type="PROSITE" id="PS00531">
    <property type="entry name" value="RNASE_T2_2"/>
    <property type="match status" value="1"/>
</dbReference>
<dbReference type="PANTHER" id="PTHR11240">
    <property type="entry name" value="RIBONUCLEASE T2"/>
    <property type="match status" value="1"/>
</dbReference>
<dbReference type="Gene3D" id="3.90.730.10">
    <property type="entry name" value="Ribonuclease T2-like"/>
    <property type="match status" value="1"/>
</dbReference>
<feature type="region of interest" description="Disordered" evidence="3">
    <location>
        <begin position="437"/>
        <end position="460"/>
    </location>
</feature>
<gene>
    <name evidence="4" type="ORF">TSOC_013330</name>
</gene>
<evidence type="ECO:0000256" key="2">
    <source>
        <dbReference type="RuleBase" id="RU004328"/>
    </source>
</evidence>
<organism evidence="4 5">
    <name type="scientific">Tetrabaena socialis</name>
    <dbReference type="NCBI Taxonomy" id="47790"/>
    <lineage>
        <taxon>Eukaryota</taxon>
        <taxon>Viridiplantae</taxon>
        <taxon>Chlorophyta</taxon>
        <taxon>core chlorophytes</taxon>
        <taxon>Chlorophyceae</taxon>
        <taxon>CS clade</taxon>
        <taxon>Chlamydomonadales</taxon>
        <taxon>Tetrabaenaceae</taxon>
        <taxon>Tetrabaena</taxon>
    </lineage>
</organism>
<evidence type="ECO:0000256" key="3">
    <source>
        <dbReference type="SAM" id="MobiDB-lite"/>
    </source>
</evidence>
<dbReference type="GO" id="GO:0033897">
    <property type="term" value="F:ribonuclease T2 activity"/>
    <property type="evidence" value="ECO:0007669"/>
    <property type="project" value="InterPro"/>
</dbReference>
<dbReference type="PANTHER" id="PTHR11240:SF22">
    <property type="entry name" value="RIBONUCLEASE T2"/>
    <property type="match status" value="1"/>
</dbReference>